<dbReference type="InterPro" id="IPR011333">
    <property type="entry name" value="SKP1/BTB/POZ_sf"/>
</dbReference>
<evidence type="ECO:0000313" key="1">
    <source>
        <dbReference type="EMBL" id="EGE81045.2"/>
    </source>
</evidence>
<dbReference type="Proteomes" id="UP000007802">
    <property type="component" value="Unassembled WGS sequence"/>
</dbReference>
<sequence>MADYKSIFSTPAFTFLIGKDRSSLTIHAGAMQESNSRLAVLEDVEEDSFLTFCEFLYTSTYTTPNLTSSENSEYGHKTVEPSPANEFEVHIMESSYRLNSRKKGKKCKWNDPPWQEELGISQESQHLSQTEPDVLFHAKLYVFATKYLVDTLRAKCLKSLHRDLCVFSLDKNTTSQILELIEFTYEHTSRDEPGGGSPHRDLVVHYAACKARTLLYGDGELRSLLDWNAELGSDLVLKLVT</sequence>
<evidence type="ECO:0008006" key="2">
    <source>
        <dbReference type="Google" id="ProtNLM"/>
    </source>
</evidence>
<name>F2TCT2_AJEDA</name>
<organism evidence="1">
    <name type="scientific">Ajellomyces dermatitidis (strain ATCC 18188 / CBS 674.68)</name>
    <name type="common">Blastomyces dermatitidis</name>
    <dbReference type="NCBI Taxonomy" id="653446"/>
    <lineage>
        <taxon>Eukaryota</taxon>
        <taxon>Fungi</taxon>
        <taxon>Dikarya</taxon>
        <taxon>Ascomycota</taxon>
        <taxon>Pezizomycotina</taxon>
        <taxon>Eurotiomycetes</taxon>
        <taxon>Eurotiomycetidae</taxon>
        <taxon>Onygenales</taxon>
        <taxon>Ajellomycetaceae</taxon>
        <taxon>Blastomyces</taxon>
    </lineage>
</organism>
<dbReference type="EMBL" id="GG749423">
    <property type="protein sequence ID" value="EGE81045.2"/>
    <property type="molecule type" value="Genomic_DNA"/>
</dbReference>
<dbReference type="AlphaFoldDB" id="F2TCT2"/>
<accession>F2TCT2</accession>
<reference evidence="1" key="1">
    <citation type="submission" date="2010-03" db="EMBL/GenBank/DDBJ databases">
        <title>Annotation of Blastomyces dermatitidis strain ATCC 18188.</title>
        <authorList>
            <consortium name="The Broad Institute Genome Sequencing Platform"/>
            <consortium name="Broad Institute Genome Sequencing Center for Infectious Disease."/>
            <person name="Cuomo C."/>
            <person name="Klein B."/>
            <person name="Sullivan T."/>
            <person name="Heitman J."/>
            <person name="Young S."/>
            <person name="Zeng Q."/>
            <person name="Gargeya S."/>
            <person name="Alvarado L."/>
            <person name="Berlin A.M."/>
            <person name="Chapman S.B."/>
            <person name="Chen Z."/>
            <person name="Freedman E."/>
            <person name="Gellesch M."/>
            <person name="Goldberg J."/>
            <person name="Griggs A."/>
            <person name="Gujja S."/>
            <person name="Heilman E."/>
            <person name="Heiman D."/>
            <person name="Howarth C."/>
            <person name="Mehta T."/>
            <person name="Neiman D."/>
            <person name="Pearson M."/>
            <person name="Roberts A."/>
            <person name="Saif S."/>
            <person name="Shea T."/>
            <person name="Shenoy N."/>
            <person name="Sisk P."/>
            <person name="Stolte C."/>
            <person name="Sykes S."/>
            <person name="White J."/>
            <person name="Yandava C."/>
            <person name="Haas B."/>
            <person name="Nusbaum C."/>
            <person name="Birren B."/>
        </authorList>
    </citation>
    <scope>NUCLEOTIDE SEQUENCE [LARGE SCALE GENOMIC DNA]</scope>
    <source>
        <strain evidence="1">ATCC 18188</strain>
    </source>
</reference>
<dbReference type="PANTHER" id="PTHR47843">
    <property type="entry name" value="BTB DOMAIN-CONTAINING PROTEIN-RELATED"/>
    <property type="match status" value="1"/>
</dbReference>
<dbReference type="OrthoDB" id="4173637at2759"/>
<dbReference type="HOGENOM" id="CLU_056399_3_0_1"/>
<dbReference type="Gene3D" id="3.30.710.10">
    <property type="entry name" value="Potassium Channel Kv1.1, Chain A"/>
    <property type="match status" value="1"/>
</dbReference>
<gene>
    <name evidence="1" type="ORF">BDDG_03986</name>
</gene>
<proteinExistence type="predicted"/>
<protein>
    <recommendedName>
        <fullName evidence="2">BTB domain-containing protein</fullName>
    </recommendedName>
</protein>